<keyword evidence="6 8" id="KW-0539">Nucleus</keyword>
<evidence type="ECO:0000256" key="1">
    <source>
        <dbReference type="ARBA" id="ARBA00004123"/>
    </source>
</evidence>
<dbReference type="Gene3D" id="1.10.10.60">
    <property type="entry name" value="Homeodomain-like"/>
    <property type="match status" value="1"/>
</dbReference>
<dbReference type="PRINTS" id="PR00031">
    <property type="entry name" value="HTHREPRESSR"/>
</dbReference>
<dbReference type="Pfam" id="PF00046">
    <property type="entry name" value="Homeodomain"/>
    <property type="match status" value="1"/>
</dbReference>
<feature type="coiled-coil region" evidence="11">
    <location>
        <begin position="67"/>
        <end position="108"/>
    </location>
</feature>
<evidence type="ECO:0000256" key="6">
    <source>
        <dbReference type="ARBA" id="ARBA00023242"/>
    </source>
</evidence>
<dbReference type="PANTHER" id="PTHR24326:SF522">
    <property type="entry name" value="HOMEOBOX-LEUCINE ZIPPER PROTEIN ATHB-52"/>
    <property type="match status" value="1"/>
</dbReference>
<evidence type="ECO:0000313" key="13">
    <source>
        <dbReference type="EMBL" id="CAI9087376.1"/>
    </source>
</evidence>
<accession>A0AAV1BVM3</accession>
<dbReference type="PANTHER" id="PTHR24326">
    <property type="entry name" value="HOMEOBOX-LEUCINE ZIPPER PROTEIN"/>
    <property type="match status" value="1"/>
</dbReference>
<evidence type="ECO:0000256" key="10">
    <source>
        <dbReference type="RuleBase" id="RU369038"/>
    </source>
</evidence>
<keyword evidence="3 8" id="KW-0238">DNA-binding</keyword>
<evidence type="ECO:0000259" key="12">
    <source>
        <dbReference type="PROSITE" id="PS50071"/>
    </source>
</evidence>
<evidence type="ECO:0000256" key="11">
    <source>
        <dbReference type="SAM" id="Coils"/>
    </source>
</evidence>
<dbReference type="PROSITE" id="PS00027">
    <property type="entry name" value="HOMEOBOX_1"/>
    <property type="match status" value="1"/>
</dbReference>
<dbReference type="SMART" id="SM00389">
    <property type="entry name" value="HOX"/>
    <property type="match status" value="1"/>
</dbReference>
<dbReference type="InterPro" id="IPR045224">
    <property type="entry name" value="HDZip_class_I_plant"/>
</dbReference>
<keyword evidence="2 10" id="KW-0805">Transcription regulation</keyword>
<feature type="domain" description="Homeobox" evidence="12">
    <location>
        <begin position="8"/>
        <end position="68"/>
    </location>
</feature>
<dbReference type="GO" id="GO:0005634">
    <property type="term" value="C:nucleus"/>
    <property type="evidence" value="ECO:0007669"/>
    <property type="project" value="UniProtKB-SubCell"/>
</dbReference>
<protein>
    <recommendedName>
        <fullName evidence="10">Homeobox-leucine zipper protein</fullName>
    </recommendedName>
    <alternativeName>
        <fullName evidence="10">HD-ZIP protein</fullName>
    </alternativeName>
    <alternativeName>
        <fullName evidence="10">Homeodomain transcription factor</fullName>
    </alternativeName>
</protein>
<evidence type="ECO:0000313" key="14">
    <source>
        <dbReference type="Proteomes" id="UP001161247"/>
    </source>
</evidence>
<keyword evidence="5 10" id="KW-0804">Transcription</keyword>
<proteinExistence type="inferred from homology"/>
<evidence type="ECO:0000256" key="7">
    <source>
        <dbReference type="ARBA" id="ARBA00025748"/>
    </source>
</evidence>
<comment type="similarity">
    <text evidence="7 10">Belongs to the HD-ZIP homeobox family. Class I subfamily.</text>
</comment>
<dbReference type="AlphaFoldDB" id="A0AAV1BVM3"/>
<feature type="DNA-binding region" description="Homeobox" evidence="8">
    <location>
        <begin position="10"/>
        <end position="69"/>
    </location>
</feature>
<dbReference type="EMBL" id="OX459118">
    <property type="protein sequence ID" value="CAI9087376.1"/>
    <property type="molecule type" value="Genomic_DNA"/>
</dbReference>
<evidence type="ECO:0000256" key="2">
    <source>
        <dbReference type="ARBA" id="ARBA00023015"/>
    </source>
</evidence>
<organism evidence="13 14">
    <name type="scientific">Oldenlandia corymbosa var. corymbosa</name>
    <dbReference type="NCBI Taxonomy" id="529605"/>
    <lineage>
        <taxon>Eukaryota</taxon>
        <taxon>Viridiplantae</taxon>
        <taxon>Streptophyta</taxon>
        <taxon>Embryophyta</taxon>
        <taxon>Tracheophyta</taxon>
        <taxon>Spermatophyta</taxon>
        <taxon>Magnoliopsida</taxon>
        <taxon>eudicotyledons</taxon>
        <taxon>Gunneridae</taxon>
        <taxon>Pentapetalae</taxon>
        <taxon>asterids</taxon>
        <taxon>lamiids</taxon>
        <taxon>Gentianales</taxon>
        <taxon>Rubiaceae</taxon>
        <taxon>Rubioideae</taxon>
        <taxon>Spermacoceae</taxon>
        <taxon>Hedyotis-Oldenlandia complex</taxon>
        <taxon>Oldenlandia</taxon>
    </lineage>
</organism>
<name>A0AAV1BVM3_OLDCO</name>
<comment type="function">
    <text evidence="10">Transcription factor.</text>
</comment>
<dbReference type="Proteomes" id="UP001161247">
    <property type="component" value="Chromosome 1"/>
</dbReference>
<dbReference type="InterPro" id="IPR000047">
    <property type="entry name" value="HTH_motif"/>
</dbReference>
<dbReference type="GO" id="GO:0045893">
    <property type="term" value="P:positive regulation of DNA-templated transcription"/>
    <property type="evidence" value="ECO:0007669"/>
    <property type="project" value="TreeGrafter"/>
</dbReference>
<dbReference type="GO" id="GO:0043565">
    <property type="term" value="F:sequence-specific DNA binding"/>
    <property type="evidence" value="ECO:0007669"/>
    <property type="project" value="TreeGrafter"/>
</dbReference>
<sequence length="182" mass="20882">MERKQQNEVLKHHKKRLTQDQVKLLQSSFDFNNKLDPDRKLQLAQELGIPPRKISIWYQNKRARWKTESLEADSKALKLRLETLLDDNQRLQSEVGRLRLELHRAREMLSSANKYSAFSSQLSSSCDEVGSSSLIHDHRHHSSKHHLDKVDLFACLIGGSTGHQGQFGSSASDHEFFPPSLS</sequence>
<dbReference type="SUPFAM" id="SSF46689">
    <property type="entry name" value="Homeodomain-like"/>
    <property type="match status" value="1"/>
</dbReference>
<evidence type="ECO:0000256" key="4">
    <source>
        <dbReference type="ARBA" id="ARBA00023155"/>
    </source>
</evidence>
<dbReference type="GO" id="GO:0000981">
    <property type="term" value="F:DNA-binding transcription factor activity, RNA polymerase II-specific"/>
    <property type="evidence" value="ECO:0007669"/>
    <property type="project" value="UniProtKB-UniRule"/>
</dbReference>
<dbReference type="CDD" id="cd00086">
    <property type="entry name" value="homeodomain"/>
    <property type="match status" value="1"/>
</dbReference>
<dbReference type="InterPro" id="IPR017970">
    <property type="entry name" value="Homeobox_CS"/>
</dbReference>
<reference evidence="13" key="1">
    <citation type="submission" date="2023-03" db="EMBL/GenBank/DDBJ databases">
        <authorList>
            <person name="Julca I."/>
        </authorList>
    </citation>
    <scope>NUCLEOTIDE SEQUENCE</scope>
</reference>
<keyword evidence="11" id="KW-0175">Coiled coil</keyword>
<gene>
    <name evidence="13" type="ORF">OLC1_LOCUS222</name>
</gene>
<dbReference type="PROSITE" id="PS50071">
    <property type="entry name" value="HOMEOBOX_2"/>
    <property type="match status" value="1"/>
</dbReference>
<evidence type="ECO:0000256" key="8">
    <source>
        <dbReference type="PROSITE-ProRule" id="PRU00108"/>
    </source>
</evidence>
<evidence type="ECO:0000256" key="5">
    <source>
        <dbReference type="ARBA" id="ARBA00023163"/>
    </source>
</evidence>
<evidence type="ECO:0000256" key="3">
    <source>
        <dbReference type="ARBA" id="ARBA00023125"/>
    </source>
</evidence>
<dbReference type="InterPro" id="IPR009057">
    <property type="entry name" value="Homeodomain-like_sf"/>
</dbReference>
<evidence type="ECO:0000256" key="9">
    <source>
        <dbReference type="RuleBase" id="RU000682"/>
    </source>
</evidence>
<comment type="subcellular location">
    <subcellularLocation>
        <location evidence="1 8 9">Nucleus</location>
    </subcellularLocation>
</comment>
<dbReference type="InterPro" id="IPR001356">
    <property type="entry name" value="HD"/>
</dbReference>
<keyword evidence="4 8" id="KW-0371">Homeobox</keyword>
<keyword evidence="14" id="KW-1185">Reference proteome</keyword>